<dbReference type="InterPro" id="IPR011009">
    <property type="entry name" value="Kinase-like_dom_sf"/>
</dbReference>
<keyword evidence="1" id="KW-0723">Serine/threonine-protein kinase</keyword>
<dbReference type="PANTHER" id="PTHR24058:SF103">
    <property type="entry name" value="SERINE_THREONINE-PROTEIN KINASE PRP4 HOMOLOG"/>
    <property type="match status" value="1"/>
</dbReference>
<dbReference type="SMART" id="SM00220">
    <property type="entry name" value="S_TKc"/>
    <property type="match status" value="1"/>
</dbReference>
<dbReference type="OMA" id="PEIIMGH"/>
<dbReference type="PROSITE" id="PS00108">
    <property type="entry name" value="PROTEIN_KINASE_ST"/>
    <property type="match status" value="1"/>
</dbReference>
<evidence type="ECO:0000256" key="1">
    <source>
        <dbReference type="ARBA" id="ARBA00022527"/>
    </source>
</evidence>
<dbReference type="InterPro" id="IPR000719">
    <property type="entry name" value="Prot_kinase_dom"/>
</dbReference>
<dbReference type="PROSITE" id="PS50011">
    <property type="entry name" value="PROTEIN_KINASE_DOM"/>
    <property type="match status" value="1"/>
</dbReference>
<feature type="compositionally biased region" description="Polar residues" evidence="7">
    <location>
        <begin position="117"/>
        <end position="137"/>
    </location>
</feature>
<proteinExistence type="predicted"/>
<feature type="domain" description="Protein kinase" evidence="8">
    <location>
        <begin position="183"/>
        <end position="523"/>
    </location>
</feature>
<dbReference type="InterPro" id="IPR017441">
    <property type="entry name" value="Protein_kinase_ATP_BS"/>
</dbReference>
<dbReference type="PANTHER" id="PTHR24058">
    <property type="entry name" value="DUAL SPECIFICITY PROTEIN KINASE"/>
    <property type="match status" value="1"/>
</dbReference>
<evidence type="ECO:0000256" key="6">
    <source>
        <dbReference type="PROSITE-ProRule" id="PRU10141"/>
    </source>
</evidence>
<feature type="region of interest" description="Disordered" evidence="7">
    <location>
        <begin position="116"/>
        <end position="148"/>
    </location>
</feature>
<accession>A0A8J9S461</accession>
<evidence type="ECO:0000256" key="5">
    <source>
        <dbReference type="ARBA" id="ARBA00022840"/>
    </source>
</evidence>
<dbReference type="Gene3D" id="3.30.200.20">
    <property type="entry name" value="Phosphorylase Kinase, domain 1"/>
    <property type="match status" value="1"/>
</dbReference>
<reference evidence="9" key="1">
    <citation type="submission" date="2022-02" db="EMBL/GenBank/DDBJ databases">
        <authorList>
            <person name="Giguere J D."/>
        </authorList>
    </citation>
    <scope>NUCLEOTIDE SEQUENCE</scope>
    <source>
        <strain evidence="9">CCAP 1055/1</strain>
    </source>
</reference>
<feature type="compositionally biased region" description="Basic and acidic residues" evidence="7">
    <location>
        <begin position="62"/>
        <end position="77"/>
    </location>
</feature>
<keyword evidence="5 6" id="KW-0067">ATP-binding</keyword>
<evidence type="ECO:0000259" key="8">
    <source>
        <dbReference type="PROSITE" id="PS50011"/>
    </source>
</evidence>
<keyword evidence="3 6" id="KW-0547">Nucleotide-binding</keyword>
<dbReference type="InterPro" id="IPR008271">
    <property type="entry name" value="Ser/Thr_kinase_AS"/>
</dbReference>
<dbReference type="SUPFAM" id="SSF56112">
    <property type="entry name" value="Protein kinase-like (PK-like)"/>
    <property type="match status" value="1"/>
</dbReference>
<dbReference type="GO" id="GO:0004674">
    <property type="term" value="F:protein serine/threonine kinase activity"/>
    <property type="evidence" value="ECO:0007669"/>
    <property type="project" value="UniProtKB-KW"/>
</dbReference>
<organism evidence="9">
    <name type="scientific">Phaeodactylum tricornutum</name>
    <name type="common">Diatom</name>
    <dbReference type="NCBI Taxonomy" id="2850"/>
    <lineage>
        <taxon>Eukaryota</taxon>
        <taxon>Sar</taxon>
        <taxon>Stramenopiles</taxon>
        <taxon>Ochrophyta</taxon>
        <taxon>Bacillariophyta</taxon>
        <taxon>Bacillariophyceae</taxon>
        <taxon>Bacillariophycidae</taxon>
        <taxon>Naviculales</taxon>
        <taxon>Phaeodactylaceae</taxon>
        <taxon>Phaeodactylum</taxon>
    </lineage>
</organism>
<evidence type="ECO:0000256" key="4">
    <source>
        <dbReference type="ARBA" id="ARBA00022777"/>
    </source>
</evidence>
<sequence>MDMNNDSFQPLSKRQKTSDVEKSDEDLSNLVHGDEFALVGREQELDARRRRADRKLRLHSARQKESGEGTDRNDDTDKDFLLPVRYAQNDQLQATATLSNKDMETVYQPVDKDNFDMFSSSPSPQDNMDYQTNSATSKSKRGNEQGDWDDSEGYYKAVIGEIIRLEQTIDSASGNSSRSEISFRISGVVGKGVFSTVLKCTTVSNSSSIQLPPTVALKFIRHNDTMAKAALNEVQTLQRLKGCDGIVPLLLPLTETPMEHRGHVVLAFSCMEYNLRDVLQKFGKGVGLSLQAVRSYFGQLLAAATHLKKNNIIHADLKPDNILVSADFSFVQLADFGSAIDASESQQNQPTPYLVSRFYRAPEIILGLTPTFAVDLWSLSVTAAELFLGEVLFKGSSNNDMLYSFMQHMGPISNRIIRQHLAGCQRFPISKQFSQEGASFLFKQQTTDPVTGRHVHRMLSLATSSNGGRFPSATPLHRVLLRAKSTKDNRIVVNRFSDLLVGCLSLDPSRRMSLKETLQHSFFQLENS</sequence>
<keyword evidence="4" id="KW-0418">Kinase</keyword>
<evidence type="ECO:0000256" key="3">
    <source>
        <dbReference type="ARBA" id="ARBA00022741"/>
    </source>
</evidence>
<feature type="region of interest" description="Disordered" evidence="7">
    <location>
        <begin position="1"/>
        <end position="77"/>
    </location>
</feature>
<feature type="binding site" evidence="6">
    <location>
        <position position="218"/>
    </location>
    <ligand>
        <name>ATP</name>
        <dbReference type="ChEBI" id="CHEBI:30616"/>
    </ligand>
</feature>
<gene>
    <name evidence="9" type="ORF">PTTT1_LOCUS15471</name>
</gene>
<dbReference type="Proteomes" id="UP000836788">
    <property type="component" value="Chromosome 14"/>
</dbReference>
<dbReference type="AlphaFoldDB" id="A0A8J9S461"/>
<name>A0A8J9S461_PHATR</name>
<evidence type="ECO:0000313" key="9">
    <source>
        <dbReference type="EMBL" id="CAG9281119.1"/>
    </source>
</evidence>
<dbReference type="Pfam" id="PF00069">
    <property type="entry name" value="Pkinase"/>
    <property type="match status" value="1"/>
</dbReference>
<evidence type="ECO:0000256" key="7">
    <source>
        <dbReference type="SAM" id="MobiDB-lite"/>
    </source>
</evidence>
<feature type="compositionally biased region" description="Polar residues" evidence="7">
    <location>
        <begin position="1"/>
        <end position="12"/>
    </location>
</feature>
<dbReference type="EMBL" id="OU594955">
    <property type="protein sequence ID" value="CAG9281119.1"/>
    <property type="molecule type" value="Genomic_DNA"/>
</dbReference>
<dbReference type="GO" id="GO:0005524">
    <property type="term" value="F:ATP binding"/>
    <property type="evidence" value="ECO:0007669"/>
    <property type="project" value="UniProtKB-UniRule"/>
</dbReference>
<protein>
    <recommendedName>
        <fullName evidence="8">Protein kinase domain-containing protein</fullName>
    </recommendedName>
</protein>
<dbReference type="InterPro" id="IPR050494">
    <property type="entry name" value="Ser_Thr_dual-spec_kinase"/>
</dbReference>
<feature type="compositionally biased region" description="Basic residues" evidence="7">
    <location>
        <begin position="48"/>
        <end position="61"/>
    </location>
</feature>
<dbReference type="Gene3D" id="1.10.510.10">
    <property type="entry name" value="Transferase(Phosphotransferase) domain 1"/>
    <property type="match status" value="1"/>
</dbReference>
<keyword evidence="2" id="KW-0808">Transferase</keyword>
<evidence type="ECO:0000256" key="2">
    <source>
        <dbReference type="ARBA" id="ARBA00022679"/>
    </source>
</evidence>
<dbReference type="PROSITE" id="PS00107">
    <property type="entry name" value="PROTEIN_KINASE_ATP"/>
    <property type="match status" value="1"/>
</dbReference>